<dbReference type="InterPro" id="IPR038255">
    <property type="entry name" value="PBS_linker_sf"/>
</dbReference>
<dbReference type="SUPFAM" id="SSF141072">
    <property type="entry name" value="CalX-like"/>
    <property type="match status" value="4"/>
</dbReference>
<dbReference type="PANTHER" id="PTHR46682:SF1">
    <property type="entry name" value="ADHESION G-PROTEIN COUPLED RECEPTOR V1"/>
    <property type="match status" value="1"/>
</dbReference>
<evidence type="ECO:0000256" key="1">
    <source>
        <dbReference type="ARBA" id="ARBA00022729"/>
    </source>
</evidence>
<evidence type="ECO:0000256" key="2">
    <source>
        <dbReference type="ARBA" id="ARBA00022737"/>
    </source>
</evidence>
<dbReference type="OrthoDB" id="9342475at2"/>
<dbReference type="Pfam" id="PF13946">
    <property type="entry name" value="DUF4214"/>
    <property type="match status" value="1"/>
</dbReference>
<feature type="domain" description="Calx-beta" evidence="4">
    <location>
        <begin position="342"/>
        <end position="444"/>
    </location>
</feature>
<dbReference type="EMBL" id="FWXR01000038">
    <property type="protein sequence ID" value="SMD13648.1"/>
    <property type="molecule type" value="Genomic_DNA"/>
</dbReference>
<dbReference type="Pfam" id="PF03160">
    <property type="entry name" value="Calx-beta"/>
    <property type="match status" value="4"/>
</dbReference>
<dbReference type="InterPro" id="IPR038081">
    <property type="entry name" value="CalX-like_sf"/>
</dbReference>
<gene>
    <name evidence="5" type="ORF">SAMN06297251_1385</name>
</gene>
<accession>A0A1W2EWQ1</accession>
<evidence type="ECO:0000259" key="4">
    <source>
        <dbReference type="SMART" id="SM00237"/>
    </source>
</evidence>
<dbReference type="GO" id="GO:0004930">
    <property type="term" value="F:G protein-coupled receptor activity"/>
    <property type="evidence" value="ECO:0007669"/>
    <property type="project" value="InterPro"/>
</dbReference>
<evidence type="ECO:0000313" key="6">
    <source>
        <dbReference type="Proteomes" id="UP000192656"/>
    </source>
</evidence>
<dbReference type="Gene3D" id="1.10.3130.20">
    <property type="entry name" value="Phycobilisome linker domain"/>
    <property type="match status" value="1"/>
</dbReference>
<protein>
    <submittedName>
        <fullName evidence="5">Calx-beta domain-containing protein</fullName>
    </submittedName>
</protein>
<dbReference type="PANTHER" id="PTHR46682">
    <property type="entry name" value="ADHESION G-PROTEIN COUPLED RECEPTOR V1"/>
    <property type="match status" value="1"/>
</dbReference>
<dbReference type="InterPro" id="IPR003644">
    <property type="entry name" value="Calx_beta"/>
</dbReference>
<evidence type="ECO:0000313" key="5">
    <source>
        <dbReference type="EMBL" id="SMD13648.1"/>
    </source>
</evidence>
<keyword evidence="6" id="KW-1185">Reference proteome</keyword>
<keyword evidence="1" id="KW-0732">Signal</keyword>
<dbReference type="Gene3D" id="2.60.40.2030">
    <property type="match status" value="4"/>
</dbReference>
<dbReference type="GO" id="GO:0016020">
    <property type="term" value="C:membrane"/>
    <property type="evidence" value="ECO:0007669"/>
    <property type="project" value="InterPro"/>
</dbReference>
<dbReference type="InterPro" id="IPR025282">
    <property type="entry name" value="DUF4214"/>
</dbReference>
<proteinExistence type="predicted"/>
<reference evidence="5 6" key="1">
    <citation type="submission" date="2017-04" db="EMBL/GenBank/DDBJ databases">
        <authorList>
            <person name="Afonso C.L."/>
            <person name="Miller P.J."/>
            <person name="Scott M.A."/>
            <person name="Spackman E."/>
            <person name="Goraichik I."/>
            <person name="Dimitrov K.M."/>
            <person name="Suarez D.L."/>
            <person name="Swayne D.E."/>
        </authorList>
    </citation>
    <scope>NUCLEOTIDE SEQUENCE [LARGE SCALE GENOMIC DNA]</scope>
    <source>
        <strain evidence="5 6">CGMCC 1.10972</strain>
    </source>
</reference>
<evidence type="ECO:0000256" key="3">
    <source>
        <dbReference type="ARBA" id="ARBA00022837"/>
    </source>
</evidence>
<dbReference type="Proteomes" id="UP000192656">
    <property type="component" value="Unassembled WGS sequence"/>
</dbReference>
<dbReference type="SMART" id="SM00237">
    <property type="entry name" value="Calx_beta"/>
    <property type="match status" value="3"/>
</dbReference>
<dbReference type="STRING" id="937218.SAMN06297251_1385"/>
<sequence length="665" mass="70302">MPEISIQGGAAEEGEYLPFTITLSESVQYPVSFSYRTLLNGTATDADLVYGSDYWDGTARFDPGETTLSIRVRSNDDKNPESDEGYILELFNTSTNANFANDEPLIRAMGIIRDNDGGAGLAILTSDPVLVEGNSGIKNAVFEVRLSRPAESAISVSFQTIDGTAVAGQDYQATSGTLTFAPGQEVLTVSVPVVGDTLEEMAETFSLKVTPPADSGISILGATGVATILDTDTSRLPEISISGASAIEGEYMQFTVTLSEPSAAQVTLDYRTLLNGSAADSDLVYGADYWDGRIRFDPGKTSASIFVRSNDDTISEKDESFSILLSNPTGAVFAEGRTNLEATGFILDAYGVEGISAATTNVLALEPKEGTSIQEFLVRLSQPVDAEVTFGVSASGLTATPGADFTLLDQSVTFAPGQTEASVAVRIVGDGAVEPNETFTINLLPQSGVSGIIPSTTVSIIDATLAVEQGTVRNDIFAATADVDIYNGGPGFDRVAYTERSVGVERLDDGSFRVQATGYSNTLIDIERIDLSGGAYYRLDVDANDVAATIYRLYQAGFARTPDQGGLEFWIGQRDAGLSTRQIADYFLSSSEAQAAYGGTSNEAFVAALYFNVLGRQGEQGGINFWRGALDSGAATRTSILDDFADSSENIQAVGAVIEDGIYFA</sequence>
<keyword evidence="2" id="KW-0677">Repeat</keyword>
<dbReference type="InterPro" id="IPR026919">
    <property type="entry name" value="ADGRV1"/>
</dbReference>
<feature type="domain" description="Calx-beta" evidence="4">
    <location>
        <begin position="224"/>
        <end position="326"/>
    </location>
</feature>
<name>A0A1W2EWQ1_9HYPH</name>
<dbReference type="AlphaFoldDB" id="A0A1W2EWQ1"/>
<organism evidence="5 6">
    <name type="scientific">Fulvimarina manganoxydans</name>
    <dbReference type="NCBI Taxonomy" id="937218"/>
    <lineage>
        <taxon>Bacteria</taxon>
        <taxon>Pseudomonadati</taxon>
        <taxon>Pseudomonadota</taxon>
        <taxon>Alphaproteobacteria</taxon>
        <taxon>Hyphomicrobiales</taxon>
        <taxon>Aurantimonadaceae</taxon>
        <taxon>Fulvimarina</taxon>
    </lineage>
</organism>
<feature type="domain" description="Calx-beta" evidence="4">
    <location>
        <begin position="108"/>
        <end position="210"/>
    </location>
</feature>
<dbReference type="RefSeq" id="WP_084413054.1">
    <property type="nucleotide sequence ID" value="NZ_FWXR01000038.1"/>
</dbReference>
<keyword evidence="3" id="KW-0106">Calcium</keyword>